<evidence type="ECO:0000313" key="1">
    <source>
        <dbReference type="EMBL" id="EZA59653.1"/>
    </source>
</evidence>
<protein>
    <submittedName>
        <fullName evidence="1">Uncharacterized protein</fullName>
    </submittedName>
</protein>
<gene>
    <name evidence="1" type="ORF">X777_16724</name>
</gene>
<reference evidence="1 2" key="1">
    <citation type="journal article" date="2014" name="Curr. Biol.">
        <title>The genome of the clonal raider ant Cerapachys biroi.</title>
        <authorList>
            <person name="Oxley P.R."/>
            <person name="Ji L."/>
            <person name="Fetter-Pruneda I."/>
            <person name="McKenzie S.K."/>
            <person name="Li C."/>
            <person name="Hu H."/>
            <person name="Zhang G."/>
            <person name="Kronauer D.J."/>
        </authorList>
    </citation>
    <scope>NUCLEOTIDE SEQUENCE [LARGE SCALE GENOMIC DNA]</scope>
</reference>
<proteinExistence type="predicted"/>
<dbReference type="Gene3D" id="3.30.160.60">
    <property type="entry name" value="Classic Zinc Finger"/>
    <property type="match status" value="1"/>
</dbReference>
<evidence type="ECO:0000313" key="2">
    <source>
        <dbReference type="Proteomes" id="UP000053097"/>
    </source>
</evidence>
<dbReference type="AlphaFoldDB" id="A0A026WUL9"/>
<dbReference type="EMBL" id="KK107100">
    <property type="protein sequence ID" value="EZA59653.1"/>
    <property type="molecule type" value="Genomic_DNA"/>
</dbReference>
<dbReference type="OrthoDB" id="3176171at2759"/>
<dbReference type="Proteomes" id="UP000053097">
    <property type="component" value="Unassembled WGS sequence"/>
</dbReference>
<organism evidence="1 2">
    <name type="scientific">Ooceraea biroi</name>
    <name type="common">Clonal raider ant</name>
    <name type="synonym">Cerapachys biroi</name>
    <dbReference type="NCBI Taxonomy" id="2015173"/>
    <lineage>
        <taxon>Eukaryota</taxon>
        <taxon>Metazoa</taxon>
        <taxon>Ecdysozoa</taxon>
        <taxon>Arthropoda</taxon>
        <taxon>Hexapoda</taxon>
        <taxon>Insecta</taxon>
        <taxon>Pterygota</taxon>
        <taxon>Neoptera</taxon>
        <taxon>Endopterygota</taxon>
        <taxon>Hymenoptera</taxon>
        <taxon>Apocrita</taxon>
        <taxon>Aculeata</taxon>
        <taxon>Formicoidea</taxon>
        <taxon>Formicidae</taxon>
        <taxon>Dorylinae</taxon>
        <taxon>Ooceraea</taxon>
    </lineage>
</organism>
<keyword evidence="2" id="KW-1185">Reference proteome</keyword>
<accession>A0A026WUL9</accession>
<sequence length="136" mass="16366">MTIWMICRMQLNLNLKGDLTATGSPIFFILTGFEDQYLNINFLKQYDALLKNTQENRLEDFRALWCLQVEFIVSRPWSIRILSHLVVKRQPHKKWDSIQEEAVDWEQHTAQLIRCKKCKRTFIQDRIQKHETCKKI</sequence>
<dbReference type="Pfam" id="PF13913">
    <property type="entry name" value="zf-C2HC_2"/>
    <property type="match status" value="1"/>
</dbReference>
<name>A0A026WUL9_OOCBI</name>